<evidence type="ECO:0000256" key="1">
    <source>
        <dbReference type="SAM" id="MobiDB-lite"/>
    </source>
</evidence>
<evidence type="ECO:0000313" key="3">
    <source>
        <dbReference type="WBParaSite" id="PgB03_g076_t03"/>
    </source>
</evidence>
<organism evidence="2 4">
    <name type="scientific">Parascaris univalens</name>
    <name type="common">Nematode worm</name>
    <dbReference type="NCBI Taxonomy" id="6257"/>
    <lineage>
        <taxon>Eukaryota</taxon>
        <taxon>Metazoa</taxon>
        <taxon>Ecdysozoa</taxon>
        <taxon>Nematoda</taxon>
        <taxon>Chromadorea</taxon>
        <taxon>Rhabditida</taxon>
        <taxon>Spirurina</taxon>
        <taxon>Ascaridomorpha</taxon>
        <taxon>Ascaridoidea</taxon>
        <taxon>Ascarididae</taxon>
        <taxon>Parascaris</taxon>
    </lineage>
</organism>
<dbReference type="WBParaSite" id="PgB03_g076_t04">
    <property type="protein sequence ID" value="PgB03_g076_t04"/>
    <property type="gene ID" value="PgB03_g076"/>
</dbReference>
<dbReference type="AlphaFoldDB" id="A0A914ZLV5"/>
<accession>A0A914ZLV5</accession>
<name>A0A914ZLV5_PARUN</name>
<proteinExistence type="predicted"/>
<feature type="region of interest" description="Disordered" evidence="1">
    <location>
        <begin position="127"/>
        <end position="152"/>
    </location>
</feature>
<keyword evidence="2" id="KW-1185">Reference proteome</keyword>
<reference evidence="3 4" key="1">
    <citation type="submission" date="2022-11" db="UniProtKB">
        <authorList>
            <consortium name="WormBaseParasite"/>
        </authorList>
    </citation>
    <scope>IDENTIFICATION</scope>
</reference>
<feature type="compositionally biased region" description="Low complexity" evidence="1">
    <location>
        <begin position="134"/>
        <end position="152"/>
    </location>
</feature>
<evidence type="ECO:0000313" key="4">
    <source>
        <dbReference type="WBParaSite" id="PgB03_g076_t04"/>
    </source>
</evidence>
<protein>
    <submittedName>
        <fullName evidence="3 4">Phlebovirus glycoprotein G2 fusion domain-containing protein</fullName>
    </submittedName>
</protein>
<evidence type="ECO:0000313" key="2">
    <source>
        <dbReference type="Proteomes" id="UP000887569"/>
    </source>
</evidence>
<dbReference type="WBParaSite" id="PgB03_g076_t03">
    <property type="protein sequence ID" value="PgB03_g076_t03"/>
    <property type="gene ID" value="PgB03_g076"/>
</dbReference>
<sequence>MNRVVCNCGRCWLTKLKLRSTCLRVCGWIANFMLFKSCSCPRTLRSRRSCSTFGKFTAERHSDEEYVADLTVVCKDDDNAEICEMTGKKANCASPNFFASFWNFANYIAFDFTWTVLRITPGQKGSINHARPTSMKSSSPNSRESNYSVFFG</sequence>
<dbReference type="Proteomes" id="UP000887569">
    <property type="component" value="Unplaced"/>
</dbReference>